<dbReference type="InterPro" id="IPR029526">
    <property type="entry name" value="PGBD"/>
</dbReference>
<proteinExistence type="predicted"/>
<protein>
    <submittedName>
        <fullName evidence="2">Transposase IS4</fullName>
    </submittedName>
</protein>
<dbReference type="EMBL" id="JASPKY010000178">
    <property type="protein sequence ID" value="KAK9727503.1"/>
    <property type="molecule type" value="Genomic_DNA"/>
</dbReference>
<dbReference type="PANTHER" id="PTHR46599">
    <property type="entry name" value="PIGGYBAC TRANSPOSABLE ELEMENT-DERIVED PROTEIN 4"/>
    <property type="match status" value="1"/>
</dbReference>
<accession>A0AAW1L4A3</accession>
<evidence type="ECO:0000313" key="3">
    <source>
        <dbReference type="Proteomes" id="UP001458880"/>
    </source>
</evidence>
<evidence type="ECO:0000313" key="2">
    <source>
        <dbReference type="EMBL" id="KAK9727503.1"/>
    </source>
</evidence>
<dbReference type="PANTHER" id="PTHR46599:SF6">
    <property type="entry name" value="DUAL SPECIFICITY PHOSPHATASE 26"/>
    <property type="match status" value="1"/>
</dbReference>
<organism evidence="2 3">
    <name type="scientific">Popillia japonica</name>
    <name type="common">Japanese beetle</name>
    <dbReference type="NCBI Taxonomy" id="7064"/>
    <lineage>
        <taxon>Eukaryota</taxon>
        <taxon>Metazoa</taxon>
        <taxon>Ecdysozoa</taxon>
        <taxon>Arthropoda</taxon>
        <taxon>Hexapoda</taxon>
        <taxon>Insecta</taxon>
        <taxon>Pterygota</taxon>
        <taxon>Neoptera</taxon>
        <taxon>Endopterygota</taxon>
        <taxon>Coleoptera</taxon>
        <taxon>Polyphaga</taxon>
        <taxon>Scarabaeiformia</taxon>
        <taxon>Scarabaeidae</taxon>
        <taxon>Rutelinae</taxon>
        <taxon>Popillia</taxon>
    </lineage>
</organism>
<dbReference type="AlphaFoldDB" id="A0AAW1L4A3"/>
<dbReference type="Proteomes" id="UP001458880">
    <property type="component" value="Unassembled WGS sequence"/>
</dbReference>
<keyword evidence="3" id="KW-1185">Reference proteome</keyword>
<sequence>MISDYNISKSGVDSLDWKCANYSPNRRTTRWPMAVFFAVVNVSRVNAYILYQHYERPKTIIRLEFPKELAKSLCRPHWEGIYPTCKSSDLIIRLSGLLGIDEAPDEQRQPLDRPLEIKKTC</sequence>
<gene>
    <name evidence="2" type="ORF">QE152_g19099</name>
</gene>
<comment type="caution">
    <text evidence="2">The sequence shown here is derived from an EMBL/GenBank/DDBJ whole genome shotgun (WGS) entry which is preliminary data.</text>
</comment>
<name>A0AAW1L4A3_POPJA</name>
<evidence type="ECO:0000259" key="1">
    <source>
        <dbReference type="Pfam" id="PF13843"/>
    </source>
</evidence>
<dbReference type="Pfam" id="PF13843">
    <property type="entry name" value="DDE_Tnp_1_7"/>
    <property type="match status" value="1"/>
</dbReference>
<feature type="domain" description="PiggyBac transposable element-derived protein" evidence="1">
    <location>
        <begin position="1"/>
        <end position="48"/>
    </location>
</feature>
<reference evidence="2 3" key="1">
    <citation type="journal article" date="2024" name="BMC Genomics">
        <title>De novo assembly and annotation of Popillia japonica's genome with initial clues to its potential as an invasive pest.</title>
        <authorList>
            <person name="Cucini C."/>
            <person name="Boschi S."/>
            <person name="Funari R."/>
            <person name="Cardaioli E."/>
            <person name="Iannotti N."/>
            <person name="Marturano G."/>
            <person name="Paoli F."/>
            <person name="Bruttini M."/>
            <person name="Carapelli A."/>
            <person name="Frati F."/>
            <person name="Nardi F."/>
        </authorList>
    </citation>
    <scope>NUCLEOTIDE SEQUENCE [LARGE SCALE GENOMIC DNA]</scope>
    <source>
        <strain evidence="2">DMR45628</strain>
    </source>
</reference>